<evidence type="ECO:0000313" key="2">
    <source>
        <dbReference type="Proteomes" id="UP000234681"/>
    </source>
</evidence>
<sequence>MKVAAQRQPCKKWINGSAGTCIAVYPDRGDPLSDYLPGSCKVFPDLGTGS</sequence>
<reference evidence="2" key="1">
    <citation type="submission" date="2005-09" db="EMBL/GenBank/DDBJ databases">
        <authorList>
            <person name="Mural R.J."/>
            <person name="Li P.W."/>
            <person name="Adams M.D."/>
            <person name="Amanatides P.G."/>
            <person name="Baden-Tillson H."/>
            <person name="Barnstead M."/>
            <person name="Chin S.H."/>
            <person name="Dew I."/>
            <person name="Evans C.A."/>
            <person name="Ferriera S."/>
            <person name="Flanigan M."/>
            <person name="Fosler C."/>
            <person name="Glodek A."/>
            <person name="Gu Z."/>
            <person name="Holt R.A."/>
            <person name="Jennings D."/>
            <person name="Kraft C.L."/>
            <person name="Lu F."/>
            <person name="Nguyen T."/>
            <person name="Nusskern D.R."/>
            <person name="Pfannkoch C.M."/>
            <person name="Sitter C."/>
            <person name="Sutton G.G."/>
            <person name="Venter J.C."/>
            <person name="Wang Z."/>
            <person name="Woodage T."/>
            <person name="Zheng X.H."/>
            <person name="Zhong F."/>
        </authorList>
    </citation>
    <scope>NUCLEOTIDE SEQUENCE [LARGE SCALE GENOMIC DNA]</scope>
    <source>
        <strain>BN</strain>
        <strain evidence="2">Sprague-Dawley</strain>
    </source>
</reference>
<evidence type="ECO:0000313" key="1">
    <source>
        <dbReference type="EMBL" id="EDL93783.1"/>
    </source>
</evidence>
<organism evidence="1 2">
    <name type="scientific">Rattus norvegicus</name>
    <name type="common">Rat</name>
    <dbReference type="NCBI Taxonomy" id="10116"/>
    <lineage>
        <taxon>Eukaryota</taxon>
        <taxon>Metazoa</taxon>
        <taxon>Chordata</taxon>
        <taxon>Craniata</taxon>
        <taxon>Vertebrata</taxon>
        <taxon>Euteleostomi</taxon>
        <taxon>Mammalia</taxon>
        <taxon>Eutheria</taxon>
        <taxon>Euarchontoglires</taxon>
        <taxon>Glires</taxon>
        <taxon>Rodentia</taxon>
        <taxon>Myomorpha</taxon>
        <taxon>Muroidea</taxon>
        <taxon>Muridae</taxon>
        <taxon>Murinae</taxon>
        <taxon>Rattus</taxon>
    </lineage>
</organism>
<protein>
    <submittedName>
        <fullName evidence="1">RCG57354</fullName>
    </submittedName>
</protein>
<accession>A6JPB1</accession>
<name>A6JPB1_RAT</name>
<dbReference type="EMBL" id="CH473994">
    <property type="protein sequence ID" value="EDL93783.1"/>
    <property type="molecule type" value="Genomic_DNA"/>
</dbReference>
<dbReference type="Proteomes" id="UP000234681">
    <property type="component" value="Chromosome 1"/>
</dbReference>
<dbReference type="AlphaFoldDB" id="A6JPB1"/>
<proteinExistence type="predicted"/>
<gene>
    <name evidence="1" type="ORF">rCG_57354</name>
</gene>